<dbReference type="InterPro" id="IPR029063">
    <property type="entry name" value="SAM-dependent_MTases_sf"/>
</dbReference>
<name>A0A0E2BAK8_9LEPT</name>
<dbReference type="GeneID" id="34316560"/>
<dbReference type="RefSeq" id="WP_004753843.1">
    <property type="nucleotide sequence ID" value="NZ_AHMY02000059.1"/>
</dbReference>
<dbReference type="Proteomes" id="UP000006253">
    <property type="component" value="Unassembled WGS sequence"/>
</dbReference>
<dbReference type="EMBL" id="AHMY02000059">
    <property type="protein sequence ID" value="EKO14175.1"/>
    <property type="molecule type" value="Genomic_DNA"/>
</dbReference>
<dbReference type="SUPFAM" id="SSF53335">
    <property type="entry name" value="S-adenosyl-L-methionine-dependent methyltransferases"/>
    <property type="match status" value="1"/>
</dbReference>
<dbReference type="Gene3D" id="3.40.50.150">
    <property type="entry name" value="Vaccinia Virus protein VP39"/>
    <property type="match status" value="1"/>
</dbReference>
<evidence type="ECO:0000313" key="4">
    <source>
        <dbReference type="Proteomes" id="UP000006253"/>
    </source>
</evidence>
<gene>
    <name evidence="3" type="ORF">LEP1GSC081_2044</name>
</gene>
<reference evidence="3 4" key="1">
    <citation type="submission" date="2012-10" db="EMBL/GenBank/DDBJ databases">
        <authorList>
            <person name="Harkins D.M."/>
            <person name="Durkin A.S."/>
            <person name="Brinkac L.M."/>
            <person name="Selengut J.D."/>
            <person name="Sanka R."/>
            <person name="DePew J."/>
            <person name="Purushe J."/>
            <person name="Peacock S.J."/>
            <person name="Thaipadungpanit J."/>
            <person name="Wuthiekanun V.W."/>
            <person name="Day N.P."/>
            <person name="Vinetz J.M."/>
            <person name="Sutton G.G."/>
            <person name="Nelson W.C."/>
            <person name="Fouts D.E."/>
        </authorList>
    </citation>
    <scope>NUCLEOTIDE SEQUENCE [LARGE SCALE GENOMIC DNA]</scope>
    <source>
        <strain evidence="3 4">H1</strain>
    </source>
</reference>
<keyword evidence="1 3" id="KW-0808">Transferase</keyword>
<dbReference type="AlphaFoldDB" id="A0A0E2BAK8"/>
<comment type="caution">
    <text evidence="3">The sequence shown here is derived from an EMBL/GenBank/DDBJ whole genome shotgun (WGS) entry which is preliminary data.</text>
</comment>
<dbReference type="Pfam" id="PF13649">
    <property type="entry name" value="Methyltransf_25"/>
    <property type="match status" value="1"/>
</dbReference>
<feature type="domain" description="Methyltransferase" evidence="2">
    <location>
        <begin position="63"/>
        <end position="157"/>
    </location>
</feature>
<dbReference type="PANTHER" id="PTHR43861:SF2">
    <property type="entry name" value="CARBOXY-S-ADENOSYL-L-METHIONINE SYNTHASE"/>
    <property type="match status" value="1"/>
</dbReference>
<evidence type="ECO:0000259" key="2">
    <source>
        <dbReference type="Pfam" id="PF13649"/>
    </source>
</evidence>
<protein>
    <submittedName>
        <fullName evidence="3">Putative tRNA (Cmo5U34)-methyltransferase</fullName>
    </submittedName>
</protein>
<dbReference type="InterPro" id="IPR041698">
    <property type="entry name" value="Methyltransf_25"/>
</dbReference>
<organism evidence="3 4">
    <name type="scientific">Leptospira kirschneri str. H1</name>
    <dbReference type="NCBI Taxonomy" id="1049966"/>
    <lineage>
        <taxon>Bacteria</taxon>
        <taxon>Pseudomonadati</taxon>
        <taxon>Spirochaetota</taxon>
        <taxon>Spirochaetia</taxon>
        <taxon>Leptospirales</taxon>
        <taxon>Leptospiraceae</taxon>
        <taxon>Leptospira</taxon>
    </lineage>
</organism>
<dbReference type="PANTHER" id="PTHR43861">
    <property type="entry name" value="TRANS-ACONITATE 2-METHYLTRANSFERASE-RELATED"/>
    <property type="match status" value="1"/>
</dbReference>
<sequence length="241" mass="27408">MADKSEFVGDGILAKNASWTFGEGVARNFSSHVRRSVPFYMEGHDLICGISDFFVKNDSVCYELGTSVGELIAKLSSHHSNKKSVEWVGVDIEEEMIQKAKENNSHLSNVSFVTDNIKTYPYKKADLFISYYTLQFVHPKERQEIFDTIYKSLNWGGALLLFEKVRASDARFQDMMTSLYNDYKLEQGFSTDEVISKARSLKGVLEPFSTQGNIDLMKRAGFVDIMTVMKYICFEGFLAIK</sequence>
<keyword evidence="3" id="KW-0489">Methyltransferase</keyword>
<dbReference type="GO" id="GO:0008168">
    <property type="term" value="F:methyltransferase activity"/>
    <property type="evidence" value="ECO:0007669"/>
    <property type="project" value="UniProtKB-KW"/>
</dbReference>
<evidence type="ECO:0000313" key="3">
    <source>
        <dbReference type="EMBL" id="EKO14175.1"/>
    </source>
</evidence>
<proteinExistence type="predicted"/>
<accession>A0A0E2BAK8</accession>
<dbReference type="GO" id="GO:0032259">
    <property type="term" value="P:methylation"/>
    <property type="evidence" value="ECO:0007669"/>
    <property type="project" value="UniProtKB-KW"/>
</dbReference>
<evidence type="ECO:0000256" key="1">
    <source>
        <dbReference type="ARBA" id="ARBA00022679"/>
    </source>
</evidence>
<dbReference type="CDD" id="cd02440">
    <property type="entry name" value="AdoMet_MTases"/>
    <property type="match status" value="1"/>
</dbReference>